<dbReference type="PANTHER" id="PTHR33639:SF2">
    <property type="entry name" value="DUF393 DOMAIN-CONTAINING PROTEIN"/>
    <property type="match status" value="1"/>
</dbReference>
<organism evidence="1 2">
    <name type="scientific">Acinetobacter marinus</name>
    <dbReference type="NCBI Taxonomy" id="281375"/>
    <lineage>
        <taxon>Bacteria</taxon>
        <taxon>Pseudomonadati</taxon>
        <taxon>Pseudomonadota</taxon>
        <taxon>Gammaproteobacteria</taxon>
        <taxon>Moraxellales</taxon>
        <taxon>Moraxellaceae</taxon>
        <taxon>Acinetobacter</taxon>
    </lineage>
</organism>
<proteinExistence type="predicted"/>
<gene>
    <name evidence="1" type="ORF">SAMN05421749_102325</name>
</gene>
<accession>A0A1G6HKE8</accession>
<evidence type="ECO:0000313" key="1">
    <source>
        <dbReference type="EMBL" id="SDB94385.1"/>
    </source>
</evidence>
<dbReference type="Proteomes" id="UP000242317">
    <property type="component" value="Unassembled WGS sequence"/>
</dbReference>
<dbReference type="InterPro" id="IPR052927">
    <property type="entry name" value="DCC_oxidoreductase"/>
</dbReference>
<dbReference type="OrthoDB" id="9785438at2"/>
<dbReference type="GO" id="GO:0015035">
    <property type="term" value="F:protein-disulfide reductase activity"/>
    <property type="evidence" value="ECO:0007669"/>
    <property type="project" value="InterPro"/>
</dbReference>
<dbReference type="InterPro" id="IPR007263">
    <property type="entry name" value="DCC1-like"/>
</dbReference>
<keyword evidence="2" id="KW-1185">Reference proteome</keyword>
<dbReference type="EMBL" id="FMYK01000002">
    <property type="protein sequence ID" value="SDB94385.1"/>
    <property type="molecule type" value="Genomic_DNA"/>
</dbReference>
<evidence type="ECO:0000313" key="2">
    <source>
        <dbReference type="Proteomes" id="UP000242317"/>
    </source>
</evidence>
<protein>
    <submittedName>
        <fullName evidence="1">Predicted thiol-disulfide oxidoreductase YuxK, DCC family</fullName>
    </submittedName>
</protein>
<sequence>MSLVEFEHFDAFQIVLFDATCVICDTWANFLIQVDRKAKFKLASVQSPLGQQLLAHFGYSTTDFDTMLFIDRGTAYDQSTAFLKIMQNLHLPWSAVQLGLITPKMLRDPLYRFVARNRYRWFGQRSCALPEPKHQQHFLENYLLLKNDLRPSVPATT</sequence>
<dbReference type="Pfam" id="PF04134">
    <property type="entry name" value="DCC1-like"/>
    <property type="match status" value="1"/>
</dbReference>
<dbReference type="AlphaFoldDB" id="A0A1G6HKE8"/>
<dbReference type="RefSeq" id="WP_092616860.1">
    <property type="nucleotide sequence ID" value="NZ_FMYK01000002.1"/>
</dbReference>
<dbReference type="PANTHER" id="PTHR33639">
    <property type="entry name" value="THIOL-DISULFIDE OXIDOREDUCTASE DCC"/>
    <property type="match status" value="1"/>
</dbReference>
<name>A0A1G6HKE8_9GAMM</name>
<reference evidence="2" key="1">
    <citation type="submission" date="2016-09" db="EMBL/GenBank/DDBJ databases">
        <authorList>
            <person name="Varghese N."/>
            <person name="Submissions S."/>
        </authorList>
    </citation>
    <scope>NUCLEOTIDE SEQUENCE [LARGE SCALE GENOMIC DNA]</scope>
    <source>
        <strain evidence="2">ANC 3699</strain>
    </source>
</reference>